<dbReference type="SMART" id="SM00155">
    <property type="entry name" value="PLDc"/>
    <property type="match status" value="2"/>
</dbReference>
<evidence type="ECO:0000256" key="4">
    <source>
        <dbReference type="ARBA" id="ARBA00022963"/>
    </source>
</evidence>
<evidence type="ECO:0000256" key="1">
    <source>
        <dbReference type="ARBA" id="ARBA00012027"/>
    </source>
</evidence>
<dbReference type="EMBL" id="CAJVPY010002774">
    <property type="protein sequence ID" value="CAG8571695.1"/>
    <property type="molecule type" value="Genomic_DNA"/>
</dbReference>
<evidence type="ECO:0000259" key="6">
    <source>
        <dbReference type="PROSITE" id="PS50035"/>
    </source>
</evidence>
<dbReference type="CDD" id="cd09138">
    <property type="entry name" value="PLDc_vPLD1_2_yPLD_like_1"/>
    <property type="match status" value="1"/>
</dbReference>
<dbReference type="Pfam" id="PF13091">
    <property type="entry name" value="PLDc_2"/>
    <property type="match status" value="1"/>
</dbReference>
<dbReference type="GO" id="GO:0035556">
    <property type="term" value="P:intracellular signal transduction"/>
    <property type="evidence" value="ECO:0007669"/>
    <property type="project" value="InterPro"/>
</dbReference>
<keyword evidence="4" id="KW-0442">Lipid degradation</keyword>
<name>A0A9N9BNC8_9GLOM</name>
<evidence type="ECO:0000313" key="8">
    <source>
        <dbReference type="Proteomes" id="UP000789405"/>
    </source>
</evidence>
<keyword evidence="5" id="KW-0443">Lipid metabolism</keyword>
<keyword evidence="3" id="KW-0378">Hydrolase</keyword>
<keyword evidence="8" id="KW-1185">Reference proteome</keyword>
<accession>A0A9N9BNC8</accession>
<keyword evidence="2" id="KW-0677">Repeat</keyword>
<dbReference type="PANTHER" id="PTHR18896:SF186">
    <property type="entry name" value="PHOSPHOLIPASE D"/>
    <property type="match status" value="1"/>
</dbReference>
<dbReference type="InterPro" id="IPR015679">
    <property type="entry name" value="PLipase_D_fam"/>
</dbReference>
<dbReference type="PIRSF" id="PIRSF009376">
    <property type="entry name" value="Phospholipase_D_euk"/>
    <property type="match status" value="1"/>
</dbReference>
<dbReference type="Pfam" id="PF00614">
    <property type="entry name" value="PLDc"/>
    <property type="match status" value="1"/>
</dbReference>
<dbReference type="GO" id="GO:0006654">
    <property type="term" value="P:phosphatidic acid biosynthetic process"/>
    <property type="evidence" value="ECO:0007669"/>
    <property type="project" value="InterPro"/>
</dbReference>
<dbReference type="GO" id="GO:0004630">
    <property type="term" value="F:phospholipase D activity"/>
    <property type="evidence" value="ECO:0007669"/>
    <property type="project" value="UniProtKB-EC"/>
</dbReference>
<dbReference type="EC" id="3.1.4.4" evidence="1"/>
<dbReference type="Proteomes" id="UP000789405">
    <property type="component" value="Unassembled WGS sequence"/>
</dbReference>
<evidence type="ECO:0000256" key="3">
    <source>
        <dbReference type="ARBA" id="ARBA00022801"/>
    </source>
</evidence>
<dbReference type="AlphaFoldDB" id="A0A9N9BNC8"/>
<dbReference type="PANTHER" id="PTHR18896">
    <property type="entry name" value="PHOSPHOLIPASE D"/>
    <property type="match status" value="1"/>
</dbReference>
<reference evidence="7" key="1">
    <citation type="submission" date="2021-06" db="EMBL/GenBank/DDBJ databases">
        <authorList>
            <person name="Kallberg Y."/>
            <person name="Tangrot J."/>
            <person name="Rosling A."/>
        </authorList>
    </citation>
    <scope>NUCLEOTIDE SEQUENCE</scope>
    <source>
        <strain evidence="7">MA453B</strain>
    </source>
</reference>
<evidence type="ECO:0000313" key="7">
    <source>
        <dbReference type="EMBL" id="CAG8571695.1"/>
    </source>
</evidence>
<gene>
    <name evidence="7" type="ORF">DERYTH_LOCUS6239</name>
</gene>
<evidence type="ECO:0000256" key="5">
    <source>
        <dbReference type="ARBA" id="ARBA00023098"/>
    </source>
</evidence>
<proteinExistence type="predicted"/>
<dbReference type="PROSITE" id="PS50035">
    <property type="entry name" value="PLD"/>
    <property type="match status" value="2"/>
</dbReference>
<dbReference type="OrthoDB" id="14911at2759"/>
<dbReference type="GO" id="GO:0009395">
    <property type="term" value="P:phospholipid catabolic process"/>
    <property type="evidence" value="ECO:0007669"/>
    <property type="project" value="TreeGrafter"/>
</dbReference>
<dbReference type="InterPro" id="IPR001736">
    <property type="entry name" value="PLipase_D/transphosphatidylase"/>
</dbReference>
<dbReference type="InterPro" id="IPR025202">
    <property type="entry name" value="PLD-like_dom"/>
</dbReference>
<dbReference type="SUPFAM" id="SSF56024">
    <property type="entry name" value="Phospholipase D/nuclease"/>
    <property type="match status" value="2"/>
</dbReference>
<feature type="domain" description="PLD phosphodiesterase" evidence="6">
    <location>
        <begin position="522"/>
        <end position="549"/>
    </location>
</feature>
<evidence type="ECO:0000256" key="2">
    <source>
        <dbReference type="ARBA" id="ARBA00022737"/>
    </source>
</evidence>
<organism evidence="7 8">
    <name type="scientific">Dentiscutata erythropus</name>
    <dbReference type="NCBI Taxonomy" id="1348616"/>
    <lineage>
        <taxon>Eukaryota</taxon>
        <taxon>Fungi</taxon>
        <taxon>Fungi incertae sedis</taxon>
        <taxon>Mucoromycota</taxon>
        <taxon>Glomeromycotina</taxon>
        <taxon>Glomeromycetes</taxon>
        <taxon>Diversisporales</taxon>
        <taxon>Gigasporaceae</taxon>
        <taxon>Dentiscutata</taxon>
    </lineage>
</organism>
<feature type="domain" description="PLD phosphodiesterase" evidence="6">
    <location>
        <begin position="152"/>
        <end position="179"/>
    </location>
</feature>
<dbReference type="CDD" id="cd09141">
    <property type="entry name" value="PLDc_vPLD1_2_yPLD_like_2"/>
    <property type="match status" value="1"/>
</dbReference>
<comment type="caution">
    <text evidence="7">The sequence shown here is derived from an EMBL/GenBank/DDBJ whole genome shotgun (WGS) entry which is preliminary data.</text>
</comment>
<sequence length="741" mass="85725">MVDFIEETATKVVNFFAGESSSPADIPKTFRYDSFAKVREKAFAKWYVNGKDYFYAVSEAISNAKREIFIEDWWLSPELYLRRPPYKNEHFRLDKLLKRKAKEGVKVYVVLYRELEQALTLNSKHSKQVLISELDENILVQRHPAHGIDGTFFWAHHEKICVIDRHIAFIGGLDLCLGRYDTGRHQLADFSKISDYYSIWPGQDYSNPRVFDFIEVDKCFSKLIDKNYVARMPWQDVSMGFVGKPAQDVAEHFIQRWNFIKKKKNENKIIYPVLIAKSDAQYNREYMKEHNSLVREYTSCGKTVNLHPDEGTCCIQVLRSSAAWSLGLSQTEHSIQNAYIDVITNAKHFIYIENQFFITATKYSADFPVKNQIGKAIVDRILRAHKNNEKFRVIVIMPLIPGFPAELNSSDAGVPRLVMHYQYTSICRGGHSIIETLIKSGCANPHDYIGFYALRNYDKIVHPAVKCGLGVLDYEIDAPALEKWYDNPNADPSFKDYKYSKSQQHHHQRPHIDENDCTYVTEELYIHSKLLIADDRIVIMGSANLNDRSQNGDHDSEIAAVIEDKNYIQSRMAGGYWQAGKFAATLRRHIFKQHLGLEVYESHDEVNTHSHPPPIESDYPVDPQNLSHADRIVEDPLSEEFYEKYWWHTASQNTESFRKVFHCYPDDTVTNWDEFNAFVPDRKKVPLGHITESARQNMEQTKAELQKIKGHLVLFPLNFLRDVTLSGSVVFDAVTPMELFT</sequence>
<protein>
    <recommendedName>
        <fullName evidence="1">phospholipase D</fullName>
        <ecNumber evidence="1">3.1.4.4</ecNumber>
    </recommendedName>
</protein>
<dbReference type="InterPro" id="IPR016555">
    <property type="entry name" value="PLipase_D_euk"/>
</dbReference>
<dbReference type="Gene3D" id="3.30.870.10">
    <property type="entry name" value="Endonuclease Chain A"/>
    <property type="match status" value="2"/>
</dbReference>